<dbReference type="InterPro" id="IPR034583">
    <property type="entry name" value="EMF1"/>
</dbReference>
<proteinExistence type="predicted"/>
<feature type="region of interest" description="Disordered" evidence="1">
    <location>
        <begin position="486"/>
        <end position="507"/>
    </location>
</feature>
<evidence type="ECO:0000313" key="2">
    <source>
        <dbReference type="EMBL" id="KAK9273954.1"/>
    </source>
</evidence>
<dbReference type="GO" id="GO:0009910">
    <property type="term" value="P:negative regulation of flower development"/>
    <property type="evidence" value="ECO:0007669"/>
    <property type="project" value="InterPro"/>
</dbReference>
<sequence>MEGGPSLFMRRPASSLLPYFTSSSLPSNALPFYTVSSTRRWVNRSQVDERLFRIVVDRKKKEILFLHAVLLVDSFNMEKSILVEGNHQGDSTLASKSSKALIKIDSISIDLVNANEKNEVETCEHFSIRGYVAEIRKKDRKICWPFSIAGKHNKLDEQICTLPPLDVTKFRWWRCQNCLHEIDAEGTAKEIGMVPNCCNTGCNSTGTCSHMSSHHDAAMLPSDFQQASKLDSNVGRKADANTSAYVDSDPYLPSCNDKKEKKAEVVWTTIMGHENGSNVDANQEILRPTCAATMFNPCQMRERHTDDTVVLKLKCNGSVESCKPNCGIHEVAENGLVIRDLKCMDNSSTDIVQTEKEISVDDQHKDTITALGTSRVVCELNGPSFAAKVHTNEQSSLELDTRDYASSEGDEILVENDLQDQHHDNSGGFHHRKTQKVRLLTELLGANGNENAGHIRIENDPSNTSAGVDSPSISQVQVAVEGNIGRGFKGQNKKRKMPRDEDWRPPEMICPNNVNKKVKTFKGDAENTAVAVASSKAEEDSFAGIVSQAGTKNHLTLHGFDGNPIPMKKKLKKTQADEGCSCLVPLREVVCKENPDKYGVADKSTTAHNDALKGRVVDPLLKNFLPAQRTVRKSILCKKKNKMPQVENMQASLRPWNDGMLRKGPIMGKNVEIMQTGPELVSFKSVQGAAAGIGSYLSLESYLAAQKNNRNIVPQIENGLDSLLPWHEVTFREDQTMRKDVGIKHVGESSVPLKSVADARVEIGGHCDLNLKKTTHGTSLRSKKQNCTSLVEDGDCSLMWKTDFSGTSNNEKTIAVQEHSEVTKKHSDQRADKMFEQGALDDIPMEIVELMAKNQYERRLQDTENNHCPLGTTYRPRNGETMDFAAVYGNGASRVLQEENPHLRKPQPRNARKGIFTTGENVGPAKQKSIGYFPIVGHPEGTHASRGFGAFSQCREQLSSEVQFCAPWFQQTYWCSKLQMGWGYFGEQVLSS</sequence>
<dbReference type="Proteomes" id="UP001415857">
    <property type="component" value="Unassembled WGS sequence"/>
</dbReference>
<dbReference type="PANTHER" id="PTHR35504:SF1">
    <property type="entry name" value="PROTEIN EMBRYONIC FLOWER 1"/>
    <property type="match status" value="1"/>
</dbReference>
<dbReference type="GO" id="GO:0045892">
    <property type="term" value="P:negative regulation of DNA-templated transcription"/>
    <property type="evidence" value="ECO:0007669"/>
    <property type="project" value="InterPro"/>
</dbReference>
<name>A0AAP0WMP1_LIQFO</name>
<comment type="caution">
    <text evidence="2">The sequence shown here is derived from an EMBL/GenBank/DDBJ whole genome shotgun (WGS) entry which is preliminary data.</text>
</comment>
<dbReference type="AlphaFoldDB" id="A0AAP0WMP1"/>
<keyword evidence="3" id="KW-1185">Reference proteome</keyword>
<evidence type="ECO:0000256" key="1">
    <source>
        <dbReference type="SAM" id="MobiDB-lite"/>
    </source>
</evidence>
<gene>
    <name evidence="2" type="ORF">L1049_018766</name>
</gene>
<organism evidence="2 3">
    <name type="scientific">Liquidambar formosana</name>
    <name type="common">Formosan gum</name>
    <dbReference type="NCBI Taxonomy" id="63359"/>
    <lineage>
        <taxon>Eukaryota</taxon>
        <taxon>Viridiplantae</taxon>
        <taxon>Streptophyta</taxon>
        <taxon>Embryophyta</taxon>
        <taxon>Tracheophyta</taxon>
        <taxon>Spermatophyta</taxon>
        <taxon>Magnoliopsida</taxon>
        <taxon>eudicotyledons</taxon>
        <taxon>Gunneridae</taxon>
        <taxon>Pentapetalae</taxon>
        <taxon>Saxifragales</taxon>
        <taxon>Altingiaceae</taxon>
        <taxon>Liquidambar</taxon>
    </lineage>
</organism>
<dbReference type="PANTHER" id="PTHR35504">
    <property type="entry name" value="PROTEIN EMBRYONIC FLOWER 1"/>
    <property type="match status" value="1"/>
</dbReference>
<evidence type="ECO:0000313" key="3">
    <source>
        <dbReference type="Proteomes" id="UP001415857"/>
    </source>
</evidence>
<accession>A0AAP0WMP1</accession>
<dbReference type="EMBL" id="JBBPBK010000012">
    <property type="protein sequence ID" value="KAK9273954.1"/>
    <property type="molecule type" value="Genomic_DNA"/>
</dbReference>
<feature type="region of interest" description="Disordered" evidence="1">
    <location>
        <begin position="900"/>
        <end position="920"/>
    </location>
</feature>
<reference evidence="2 3" key="1">
    <citation type="journal article" date="2024" name="Plant J.">
        <title>Genome sequences and population genomics reveal climatic adaptation and genomic divergence between two closely related sweetgum species.</title>
        <authorList>
            <person name="Xu W.Q."/>
            <person name="Ren C.Q."/>
            <person name="Zhang X.Y."/>
            <person name="Comes H.P."/>
            <person name="Liu X.H."/>
            <person name="Li Y.G."/>
            <person name="Kettle C.J."/>
            <person name="Jalonen R."/>
            <person name="Gaisberger H."/>
            <person name="Ma Y.Z."/>
            <person name="Qiu Y.X."/>
        </authorList>
    </citation>
    <scope>NUCLEOTIDE SEQUENCE [LARGE SCALE GENOMIC DNA]</scope>
    <source>
        <strain evidence="2">Hangzhou</strain>
    </source>
</reference>
<feature type="compositionally biased region" description="Basic residues" evidence="1">
    <location>
        <begin position="903"/>
        <end position="912"/>
    </location>
</feature>
<protein>
    <submittedName>
        <fullName evidence="2">Uncharacterized protein</fullName>
    </submittedName>
</protein>
<dbReference type="GO" id="GO:0048367">
    <property type="term" value="P:shoot system development"/>
    <property type="evidence" value="ECO:0007669"/>
    <property type="project" value="InterPro"/>
</dbReference>